<evidence type="ECO:0000313" key="4">
    <source>
        <dbReference type="Proteomes" id="UP000510888"/>
    </source>
</evidence>
<dbReference type="Proteomes" id="UP000510888">
    <property type="component" value="Plasmid PPGU16_p1"/>
</dbReference>
<gene>
    <name evidence="3" type="ORF">PPGU16_73720</name>
</gene>
<sequence>MKTLVHAVCAVAVIAVPIASLAQSDGAMSRAQVEAEITQLQQAGYNPANANTVDFPVNLQATNTSAPGQGSGYGPGTNGSSQMGRPAITSTSGMKPVFFGGS</sequence>
<accession>A0A7I8C0V5</accession>
<dbReference type="KEGG" id="plad:PPGU16_73720"/>
<dbReference type="AlphaFoldDB" id="A0A7I8C0V5"/>
<evidence type="ECO:0000256" key="2">
    <source>
        <dbReference type="SAM" id="SignalP"/>
    </source>
</evidence>
<proteinExistence type="predicted"/>
<feature type="compositionally biased region" description="Polar residues" evidence="1">
    <location>
        <begin position="59"/>
        <end position="68"/>
    </location>
</feature>
<evidence type="ECO:0000313" key="3">
    <source>
        <dbReference type="EMBL" id="BCF94305.1"/>
    </source>
</evidence>
<evidence type="ECO:0008006" key="5">
    <source>
        <dbReference type="Google" id="ProtNLM"/>
    </source>
</evidence>
<geneLocation type="plasmid" evidence="3 4">
    <name>PPGU16_p1</name>
</geneLocation>
<evidence type="ECO:0000256" key="1">
    <source>
        <dbReference type="SAM" id="MobiDB-lite"/>
    </source>
</evidence>
<dbReference type="InterPro" id="IPR025421">
    <property type="entry name" value="DUF4148"/>
</dbReference>
<feature type="compositionally biased region" description="Polar residues" evidence="1">
    <location>
        <begin position="78"/>
        <end position="93"/>
    </location>
</feature>
<keyword evidence="4" id="KW-1185">Reference proteome</keyword>
<dbReference type="Pfam" id="PF13663">
    <property type="entry name" value="DUF4148"/>
    <property type="match status" value="1"/>
</dbReference>
<feature type="signal peptide" evidence="2">
    <location>
        <begin position="1"/>
        <end position="22"/>
    </location>
</feature>
<protein>
    <recommendedName>
        <fullName evidence="5">DUF4148 domain-containing protein</fullName>
    </recommendedName>
</protein>
<organism evidence="3 4">
    <name type="scientific">Paraburkholderia largidicola</name>
    <dbReference type="NCBI Taxonomy" id="3014751"/>
    <lineage>
        <taxon>Bacteria</taxon>
        <taxon>Pseudomonadati</taxon>
        <taxon>Pseudomonadota</taxon>
        <taxon>Betaproteobacteria</taxon>
        <taxon>Burkholderiales</taxon>
        <taxon>Burkholderiaceae</taxon>
        <taxon>Paraburkholderia</taxon>
    </lineage>
</organism>
<keyword evidence="2" id="KW-0732">Signal</keyword>
<name>A0A7I8C0V5_9BURK</name>
<dbReference type="EMBL" id="AP023176">
    <property type="protein sequence ID" value="BCF94305.1"/>
    <property type="molecule type" value="Genomic_DNA"/>
</dbReference>
<dbReference type="RefSeq" id="WP_180725811.1">
    <property type="nucleotide sequence ID" value="NZ_AP023176.1"/>
</dbReference>
<reference evidence="3 4" key="1">
    <citation type="journal article" date="2020" name="Genes (Basel)">
        <title>Genomic Comparison of Insect Gut Symbionts from Divergent Burkholderia Subclades.</title>
        <authorList>
            <person name="Takeshita K."/>
            <person name="Kikuchi Y."/>
        </authorList>
    </citation>
    <scope>NUCLEOTIDE SEQUENCE [LARGE SCALE GENOMIC DNA]</scope>
    <source>
        <strain evidence="3 4">PGU16</strain>
        <plasmid evidence="3 4">PPGU16_p1</plasmid>
    </source>
</reference>
<keyword evidence="3" id="KW-0614">Plasmid</keyword>
<feature type="region of interest" description="Disordered" evidence="1">
    <location>
        <begin position="56"/>
        <end position="102"/>
    </location>
</feature>
<feature type="chain" id="PRO_5029801499" description="DUF4148 domain-containing protein" evidence="2">
    <location>
        <begin position="23"/>
        <end position="102"/>
    </location>
</feature>